<evidence type="ECO:0008006" key="3">
    <source>
        <dbReference type="Google" id="ProtNLM"/>
    </source>
</evidence>
<comment type="caution">
    <text evidence="1">The sequence shown here is derived from an EMBL/GenBank/DDBJ whole genome shotgun (WGS) entry which is preliminary data.</text>
</comment>
<dbReference type="PANTHER" id="PTHR24148">
    <property type="entry name" value="ANKYRIN REPEAT DOMAIN-CONTAINING PROTEIN 39 HOMOLOG-RELATED"/>
    <property type="match status" value="1"/>
</dbReference>
<feature type="non-terminal residue" evidence="1">
    <location>
        <position position="1"/>
    </location>
</feature>
<dbReference type="PANTHER" id="PTHR24148:SF64">
    <property type="entry name" value="HETEROKARYON INCOMPATIBILITY DOMAIN-CONTAINING PROTEIN"/>
    <property type="match status" value="1"/>
</dbReference>
<evidence type="ECO:0000313" key="1">
    <source>
        <dbReference type="EMBL" id="RFU27159.1"/>
    </source>
</evidence>
<sequence length="387" mass="42509">MMINGKGFTRLLSSYEDGRDSFLPDGVTNICATYSIKAIRDSGAPVRLQTNLLDTQNFSATDPRDKLFALLGFVTDGDDTALHPDYHESKTTQVTYTNHTAYLIARDCSLEILHAAGIGFPRSLVSLPSWVVDWSCPPTGTTLGAIAKRAEYRAAGNSEVRVLEGTKDSDLPELVIEGCFVDKIKMVCLPSPEHVNYADPSLGNPLRREEFAWFKSTSLVIDSLKPYPTGEEGPRERQRRRSMSDFDSYWALKYLILTRESQGTVRGATPDMVHGSERWTAAWSPVIKRVLFMTDRGYAGLGPPGLKHGDAVSILYGGATPFILRNGTAGENSKLRHVVVGECYIHGLMNGEGAVEGVWARWDFVSLGHQVVFPDDASQEGGRSASD</sequence>
<dbReference type="STRING" id="5539.A0A3E2H197"/>
<dbReference type="AlphaFoldDB" id="A0A3E2H197"/>
<dbReference type="Proteomes" id="UP000258309">
    <property type="component" value="Unassembled WGS sequence"/>
</dbReference>
<name>A0A3E2H197_SCYLI</name>
<keyword evidence="2" id="KW-1185">Reference proteome</keyword>
<dbReference type="EMBL" id="NCSJ02000220">
    <property type="protein sequence ID" value="RFU27159.1"/>
    <property type="molecule type" value="Genomic_DNA"/>
</dbReference>
<reference evidence="1 2" key="1">
    <citation type="submission" date="2018-05" db="EMBL/GenBank/DDBJ databases">
        <title>Draft genome sequence of Scytalidium lignicola DSM 105466, a ubiquitous saprotrophic fungus.</title>
        <authorList>
            <person name="Buettner E."/>
            <person name="Gebauer A.M."/>
            <person name="Hofrichter M."/>
            <person name="Liers C."/>
            <person name="Kellner H."/>
        </authorList>
    </citation>
    <scope>NUCLEOTIDE SEQUENCE [LARGE SCALE GENOMIC DNA]</scope>
    <source>
        <strain evidence="1 2">DSM 105466</strain>
    </source>
</reference>
<gene>
    <name evidence="1" type="ORF">B7463_g9184</name>
</gene>
<dbReference type="InterPro" id="IPR052895">
    <property type="entry name" value="HetReg/Transcr_Mod"/>
</dbReference>
<protein>
    <recommendedName>
        <fullName evidence="3">Heterokaryon incompatibility domain-containing protein</fullName>
    </recommendedName>
</protein>
<accession>A0A3E2H197</accession>
<evidence type="ECO:0000313" key="2">
    <source>
        <dbReference type="Proteomes" id="UP000258309"/>
    </source>
</evidence>
<dbReference type="OrthoDB" id="2157530at2759"/>
<feature type="non-terminal residue" evidence="1">
    <location>
        <position position="387"/>
    </location>
</feature>
<proteinExistence type="predicted"/>
<dbReference type="Pfam" id="PF26639">
    <property type="entry name" value="Het-6_barrel"/>
    <property type="match status" value="1"/>
</dbReference>
<organism evidence="1 2">
    <name type="scientific">Scytalidium lignicola</name>
    <name type="common">Hyphomycete</name>
    <dbReference type="NCBI Taxonomy" id="5539"/>
    <lineage>
        <taxon>Eukaryota</taxon>
        <taxon>Fungi</taxon>
        <taxon>Dikarya</taxon>
        <taxon>Ascomycota</taxon>
        <taxon>Pezizomycotina</taxon>
        <taxon>Leotiomycetes</taxon>
        <taxon>Leotiomycetes incertae sedis</taxon>
        <taxon>Scytalidium</taxon>
    </lineage>
</organism>